<accession>A0A2R6XMM4</accession>
<keyword evidence="2" id="KW-0732">Signal</keyword>
<name>A0A2R6XMM4_MARPO</name>
<dbReference type="Proteomes" id="UP000244005">
    <property type="component" value="Unassembled WGS sequence"/>
</dbReference>
<keyword evidence="4" id="KW-1185">Reference proteome</keyword>
<gene>
    <name evidence="3" type="ORF">MARPO_0008s0127</name>
</gene>
<dbReference type="OrthoDB" id="1996546at2759"/>
<organism evidence="3 4">
    <name type="scientific">Marchantia polymorpha</name>
    <name type="common">Common liverwort</name>
    <name type="synonym">Marchantia aquatica</name>
    <dbReference type="NCBI Taxonomy" id="3197"/>
    <lineage>
        <taxon>Eukaryota</taxon>
        <taxon>Viridiplantae</taxon>
        <taxon>Streptophyta</taxon>
        <taxon>Embryophyta</taxon>
        <taxon>Marchantiophyta</taxon>
        <taxon>Marchantiopsida</taxon>
        <taxon>Marchantiidae</taxon>
        <taxon>Marchantiales</taxon>
        <taxon>Marchantiaceae</taxon>
        <taxon>Marchantia</taxon>
    </lineage>
</organism>
<evidence type="ECO:0000313" key="4">
    <source>
        <dbReference type="Proteomes" id="UP000244005"/>
    </source>
</evidence>
<feature type="chain" id="PRO_5015357360" evidence="2">
    <location>
        <begin position="22"/>
        <end position="122"/>
    </location>
</feature>
<dbReference type="Gramene" id="Mp8g10950.1">
    <property type="protein sequence ID" value="Mp8g10950.1.cds"/>
    <property type="gene ID" value="Mp8g10950"/>
</dbReference>
<reference evidence="4" key="1">
    <citation type="journal article" date="2017" name="Cell">
        <title>Insights into land plant evolution garnered from the Marchantia polymorpha genome.</title>
        <authorList>
            <person name="Bowman J.L."/>
            <person name="Kohchi T."/>
            <person name="Yamato K.T."/>
            <person name="Jenkins J."/>
            <person name="Shu S."/>
            <person name="Ishizaki K."/>
            <person name="Yamaoka S."/>
            <person name="Nishihama R."/>
            <person name="Nakamura Y."/>
            <person name="Berger F."/>
            <person name="Adam C."/>
            <person name="Aki S.S."/>
            <person name="Althoff F."/>
            <person name="Araki T."/>
            <person name="Arteaga-Vazquez M.A."/>
            <person name="Balasubrmanian S."/>
            <person name="Barry K."/>
            <person name="Bauer D."/>
            <person name="Boehm C.R."/>
            <person name="Briginshaw L."/>
            <person name="Caballero-Perez J."/>
            <person name="Catarino B."/>
            <person name="Chen F."/>
            <person name="Chiyoda S."/>
            <person name="Chovatia M."/>
            <person name="Davies K.M."/>
            <person name="Delmans M."/>
            <person name="Demura T."/>
            <person name="Dierschke T."/>
            <person name="Dolan L."/>
            <person name="Dorantes-Acosta A.E."/>
            <person name="Eklund D.M."/>
            <person name="Florent S.N."/>
            <person name="Flores-Sandoval E."/>
            <person name="Fujiyama A."/>
            <person name="Fukuzawa H."/>
            <person name="Galik B."/>
            <person name="Grimanelli D."/>
            <person name="Grimwood J."/>
            <person name="Grossniklaus U."/>
            <person name="Hamada T."/>
            <person name="Haseloff J."/>
            <person name="Hetherington A.J."/>
            <person name="Higo A."/>
            <person name="Hirakawa Y."/>
            <person name="Hundley H.N."/>
            <person name="Ikeda Y."/>
            <person name="Inoue K."/>
            <person name="Inoue S.I."/>
            <person name="Ishida S."/>
            <person name="Jia Q."/>
            <person name="Kakita M."/>
            <person name="Kanazawa T."/>
            <person name="Kawai Y."/>
            <person name="Kawashima T."/>
            <person name="Kennedy M."/>
            <person name="Kinose K."/>
            <person name="Kinoshita T."/>
            <person name="Kohara Y."/>
            <person name="Koide E."/>
            <person name="Komatsu K."/>
            <person name="Kopischke S."/>
            <person name="Kubo M."/>
            <person name="Kyozuka J."/>
            <person name="Lagercrantz U."/>
            <person name="Lin S.S."/>
            <person name="Lindquist E."/>
            <person name="Lipzen A.M."/>
            <person name="Lu C.W."/>
            <person name="De Luna E."/>
            <person name="Martienssen R.A."/>
            <person name="Minamino N."/>
            <person name="Mizutani M."/>
            <person name="Mizutani M."/>
            <person name="Mochizuki N."/>
            <person name="Monte I."/>
            <person name="Mosher R."/>
            <person name="Nagasaki H."/>
            <person name="Nakagami H."/>
            <person name="Naramoto S."/>
            <person name="Nishitani K."/>
            <person name="Ohtani M."/>
            <person name="Okamoto T."/>
            <person name="Okumura M."/>
            <person name="Phillips J."/>
            <person name="Pollak B."/>
            <person name="Reinders A."/>
            <person name="Rovekamp M."/>
            <person name="Sano R."/>
            <person name="Sawa S."/>
            <person name="Schmid M.W."/>
            <person name="Shirakawa M."/>
            <person name="Solano R."/>
            <person name="Spunde A."/>
            <person name="Suetsugu N."/>
            <person name="Sugano S."/>
            <person name="Sugiyama A."/>
            <person name="Sun R."/>
            <person name="Suzuki Y."/>
            <person name="Takenaka M."/>
            <person name="Takezawa D."/>
            <person name="Tomogane H."/>
            <person name="Tsuzuki M."/>
            <person name="Ueda T."/>
            <person name="Umeda M."/>
            <person name="Ward J.M."/>
            <person name="Watanabe Y."/>
            <person name="Yazaki K."/>
            <person name="Yokoyama R."/>
            <person name="Yoshitake Y."/>
            <person name="Yotsui I."/>
            <person name="Zachgo S."/>
            <person name="Schmutz J."/>
        </authorList>
    </citation>
    <scope>NUCLEOTIDE SEQUENCE [LARGE SCALE GENOMIC DNA]</scope>
    <source>
        <strain evidence="4">Tak-1</strain>
    </source>
</reference>
<dbReference type="AlphaFoldDB" id="A0A2R6XMM4"/>
<protein>
    <submittedName>
        <fullName evidence="3">Uncharacterized protein</fullName>
    </submittedName>
</protein>
<dbReference type="EMBL" id="KZ772680">
    <property type="protein sequence ID" value="PTQ47359.1"/>
    <property type="molecule type" value="Genomic_DNA"/>
</dbReference>
<evidence type="ECO:0000256" key="2">
    <source>
        <dbReference type="SAM" id="SignalP"/>
    </source>
</evidence>
<feature type="signal peptide" evidence="2">
    <location>
        <begin position="1"/>
        <end position="21"/>
    </location>
</feature>
<sequence length="122" mass="13398">MATELTFLFLITLACSVMVEAISAMSDTVQLMPSVSGATRQVWSLLRGAHFENVNIEVWEFDESSRKMLHLREDMRIAPPIAFTSSSSVTQGPRKLLVRENSDGDPDANPPPKKRSPPGPTG</sequence>
<evidence type="ECO:0000313" key="3">
    <source>
        <dbReference type="EMBL" id="PTQ47359.1"/>
    </source>
</evidence>
<proteinExistence type="predicted"/>
<feature type="region of interest" description="Disordered" evidence="1">
    <location>
        <begin position="82"/>
        <end position="122"/>
    </location>
</feature>
<evidence type="ECO:0000256" key="1">
    <source>
        <dbReference type="SAM" id="MobiDB-lite"/>
    </source>
</evidence>